<dbReference type="AlphaFoldDB" id="A0A507BD65"/>
<evidence type="ECO:0000256" key="7">
    <source>
        <dbReference type="RuleBase" id="RU003346"/>
    </source>
</evidence>
<gene>
    <name evidence="11" type="ORF">E0L32_004626</name>
</gene>
<dbReference type="GO" id="GO:0005351">
    <property type="term" value="F:carbohydrate:proton symporter activity"/>
    <property type="evidence" value="ECO:0007669"/>
    <property type="project" value="TreeGrafter"/>
</dbReference>
<feature type="transmembrane region" description="Helical" evidence="9">
    <location>
        <begin position="112"/>
        <end position="132"/>
    </location>
</feature>
<comment type="subcellular location">
    <subcellularLocation>
        <location evidence="1">Membrane</location>
        <topology evidence="1">Multi-pass membrane protein</topology>
    </subcellularLocation>
</comment>
<dbReference type="InterPro" id="IPR005829">
    <property type="entry name" value="Sugar_transporter_CS"/>
</dbReference>
<feature type="compositionally biased region" description="Basic and acidic residues" evidence="8">
    <location>
        <begin position="481"/>
        <end position="496"/>
    </location>
</feature>
<dbReference type="Gene3D" id="1.20.1250.20">
    <property type="entry name" value="MFS general substrate transporter like domains"/>
    <property type="match status" value="1"/>
</dbReference>
<feature type="transmembrane region" description="Helical" evidence="9">
    <location>
        <begin position="88"/>
        <end position="106"/>
    </location>
</feature>
<dbReference type="PANTHER" id="PTHR48022">
    <property type="entry name" value="PLASTIDIC GLUCOSE TRANSPORTER 4"/>
    <property type="match status" value="1"/>
</dbReference>
<evidence type="ECO:0000256" key="1">
    <source>
        <dbReference type="ARBA" id="ARBA00004141"/>
    </source>
</evidence>
<keyword evidence="4 9" id="KW-0812">Transmembrane</keyword>
<evidence type="ECO:0000259" key="10">
    <source>
        <dbReference type="PROSITE" id="PS50850"/>
    </source>
</evidence>
<dbReference type="PRINTS" id="PR00171">
    <property type="entry name" value="SUGRTRNSPORT"/>
</dbReference>
<dbReference type="EMBL" id="SKBQ01000022">
    <property type="protein sequence ID" value="TPX15349.1"/>
    <property type="molecule type" value="Genomic_DNA"/>
</dbReference>
<keyword evidence="12" id="KW-1185">Reference proteome</keyword>
<evidence type="ECO:0000256" key="9">
    <source>
        <dbReference type="SAM" id="Phobius"/>
    </source>
</evidence>
<feature type="transmembrane region" description="Helical" evidence="9">
    <location>
        <begin position="12"/>
        <end position="36"/>
    </location>
</feature>
<evidence type="ECO:0000256" key="6">
    <source>
        <dbReference type="ARBA" id="ARBA00023136"/>
    </source>
</evidence>
<reference evidence="11 12" key="1">
    <citation type="submission" date="2019-06" db="EMBL/GenBank/DDBJ databases">
        <title>Draft genome sequence of the filamentous fungus Phialemoniopsis curvata isolated from diesel fuel.</title>
        <authorList>
            <person name="Varaljay V.A."/>
            <person name="Lyon W.J."/>
            <person name="Crouch A.L."/>
            <person name="Drake C.E."/>
            <person name="Hollomon J.M."/>
            <person name="Nadeau L.J."/>
            <person name="Nunn H.S."/>
            <person name="Stevenson B.S."/>
            <person name="Bojanowski C.L."/>
            <person name="Crookes-Goodson W.J."/>
        </authorList>
    </citation>
    <scope>NUCLEOTIDE SEQUENCE [LARGE SCALE GENOMIC DNA]</scope>
    <source>
        <strain evidence="11 12">D216</strain>
    </source>
</reference>
<sequence length="507" mass="55779">MAEKDKQQQQISWYTWGCALFAAVGSLLYGIDSGIVSTVIAQPRFVHYFDPFTPSIKGALVSTFGAGSVFGVWFAAWSADAIGRKRTIAIAAAIAVIAGIIQAAAVHIGMLIAGRIIGGFAVGIMNVTIPIYNSEIAPPAKRGMIAGLHAQFVGFGFATANWVGFGCSYSTSDFQWRFPLAFQCLPAIIVLVGIYFLPFSPRWLLEKERDDEAYEVIKRLHGNIGHDDTFFRAEFSQMREQIRFEKSVTNIGWGEVFRTPSNRKRLLLAVLVQVFTQLSGINVVNYYQTDLYKSLGMSGHMPTLLAGIYGLVGPLANLICLYYVDSWGRKKTLWITGLFMTLDIALVMGLSGGYGSSDNTVAKGFTIAFIFCFTAIYSLGYNSIHYIYVPEIMTMAIRAKGSAVAVICNVCINIIFNQVSPIAFSEVGYKYYSLFICTNFVGAIVVFAIFPETKGKSLEEIAQIFGDEVVVADLNRVQDKVGENDEEHHQAEHADGQEITPQQPKTT</sequence>
<feature type="transmembrane region" description="Helical" evidence="9">
    <location>
        <begin position="401"/>
        <end position="419"/>
    </location>
</feature>
<dbReference type="Pfam" id="PF00083">
    <property type="entry name" value="Sugar_tr"/>
    <property type="match status" value="1"/>
</dbReference>
<keyword evidence="6 9" id="KW-0472">Membrane</keyword>
<feature type="transmembrane region" description="Helical" evidence="9">
    <location>
        <begin position="304"/>
        <end position="324"/>
    </location>
</feature>
<dbReference type="OrthoDB" id="6612291at2759"/>
<evidence type="ECO:0000256" key="4">
    <source>
        <dbReference type="ARBA" id="ARBA00022692"/>
    </source>
</evidence>
<keyword evidence="5 9" id="KW-1133">Transmembrane helix</keyword>
<keyword evidence="3 7" id="KW-0813">Transport</keyword>
<feature type="transmembrane region" description="Helical" evidence="9">
    <location>
        <begin position="431"/>
        <end position="450"/>
    </location>
</feature>
<feature type="domain" description="Major facilitator superfamily (MFS) profile" evidence="10">
    <location>
        <begin position="18"/>
        <end position="454"/>
    </location>
</feature>
<proteinExistence type="inferred from homology"/>
<dbReference type="InterPro" id="IPR003663">
    <property type="entry name" value="Sugar/inositol_transpt"/>
</dbReference>
<dbReference type="PANTHER" id="PTHR48022:SF80">
    <property type="entry name" value="SUGAR TRANSPORTER, PUTATIVE (AFU_ORTHOLOGUE AFUA_3G12170)-RELATED"/>
    <property type="match status" value="1"/>
</dbReference>
<dbReference type="InterPro" id="IPR036259">
    <property type="entry name" value="MFS_trans_sf"/>
</dbReference>
<dbReference type="NCBIfam" id="TIGR00879">
    <property type="entry name" value="SP"/>
    <property type="match status" value="1"/>
</dbReference>
<dbReference type="InterPro" id="IPR020846">
    <property type="entry name" value="MFS_dom"/>
</dbReference>
<feature type="transmembrane region" description="Helical" evidence="9">
    <location>
        <begin position="266"/>
        <end position="284"/>
    </location>
</feature>
<dbReference type="InParanoid" id="A0A507BD65"/>
<feature type="transmembrane region" description="Helical" evidence="9">
    <location>
        <begin position="56"/>
        <end position="76"/>
    </location>
</feature>
<dbReference type="GeneID" id="41972073"/>
<dbReference type="SUPFAM" id="SSF103473">
    <property type="entry name" value="MFS general substrate transporter"/>
    <property type="match status" value="1"/>
</dbReference>
<feature type="transmembrane region" description="Helical" evidence="9">
    <location>
        <begin position="176"/>
        <end position="197"/>
    </location>
</feature>
<dbReference type="PROSITE" id="PS00217">
    <property type="entry name" value="SUGAR_TRANSPORT_2"/>
    <property type="match status" value="1"/>
</dbReference>
<dbReference type="RefSeq" id="XP_030997060.1">
    <property type="nucleotide sequence ID" value="XM_031139057.1"/>
</dbReference>
<dbReference type="FunFam" id="1.20.1250.20:FF:000090">
    <property type="entry name" value="MFS sugar transporter, putative"/>
    <property type="match status" value="1"/>
</dbReference>
<protein>
    <recommendedName>
        <fullName evidence="10">Major facilitator superfamily (MFS) profile domain-containing protein</fullName>
    </recommendedName>
</protein>
<evidence type="ECO:0000256" key="3">
    <source>
        <dbReference type="ARBA" id="ARBA00022448"/>
    </source>
</evidence>
<dbReference type="GO" id="GO:0016020">
    <property type="term" value="C:membrane"/>
    <property type="evidence" value="ECO:0007669"/>
    <property type="project" value="UniProtKB-SubCell"/>
</dbReference>
<accession>A0A507BD65</accession>
<evidence type="ECO:0000256" key="2">
    <source>
        <dbReference type="ARBA" id="ARBA00010992"/>
    </source>
</evidence>
<dbReference type="PROSITE" id="PS00216">
    <property type="entry name" value="SUGAR_TRANSPORT_1"/>
    <property type="match status" value="1"/>
</dbReference>
<feature type="region of interest" description="Disordered" evidence="8">
    <location>
        <begin position="481"/>
        <end position="507"/>
    </location>
</feature>
<feature type="transmembrane region" description="Helical" evidence="9">
    <location>
        <begin position="333"/>
        <end position="354"/>
    </location>
</feature>
<dbReference type="InterPro" id="IPR050360">
    <property type="entry name" value="MFS_Sugar_Transporters"/>
</dbReference>
<evidence type="ECO:0000256" key="5">
    <source>
        <dbReference type="ARBA" id="ARBA00022989"/>
    </source>
</evidence>
<dbReference type="Proteomes" id="UP000319257">
    <property type="component" value="Unassembled WGS sequence"/>
</dbReference>
<evidence type="ECO:0000256" key="8">
    <source>
        <dbReference type="SAM" id="MobiDB-lite"/>
    </source>
</evidence>
<comment type="similarity">
    <text evidence="2 7">Belongs to the major facilitator superfamily. Sugar transporter (TC 2.A.1.1) family.</text>
</comment>
<organism evidence="11 12">
    <name type="scientific">Thyridium curvatum</name>
    <dbReference type="NCBI Taxonomy" id="1093900"/>
    <lineage>
        <taxon>Eukaryota</taxon>
        <taxon>Fungi</taxon>
        <taxon>Dikarya</taxon>
        <taxon>Ascomycota</taxon>
        <taxon>Pezizomycotina</taxon>
        <taxon>Sordariomycetes</taxon>
        <taxon>Sordariomycetidae</taxon>
        <taxon>Thyridiales</taxon>
        <taxon>Thyridiaceae</taxon>
        <taxon>Thyridium</taxon>
    </lineage>
</organism>
<evidence type="ECO:0000313" key="11">
    <source>
        <dbReference type="EMBL" id="TPX15349.1"/>
    </source>
</evidence>
<evidence type="ECO:0000313" key="12">
    <source>
        <dbReference type="Proteomes" id="UP000319257"/>
    </source>
</evidence>
<feature type="transmembrane region" description="Helical" evidence="9">
    <location>
        <begin position="144"/>
        <end position="164"/>
    </location>
</feature>
<feature type="transmembrane region" description="Helical" evidence="9">
    <location>
        <begin position="366"/>
        <end position="389"/>
    </location>
</feature>
<name>A0A507BD65_9PEZI</name>
<dbReference type="InterPro" id="IPR005828">
    <property type="entry name" value="MFS_sugar_transport-like"/>
</dbReference>
<comment type="caution">
    <text evidence="11">The sequence shown here is derived from an EMBL/GenBank/DDBJ whole genome shotgun (WGS) entry which is preliminary data.</text>
</comment>
<dbReference type="PROSITE" id="PS50850">
    <property type="entry name" value="MFS"/>
    <property type="match status" value="1"/>
</dbReference>